<reference evidence="2 3" key="1">
    <citation type="submission" date="2019-05" db="EMBL/GenBank/DDBJ databases">
        <title>Emergence of the Ug99 lineage of the wheat stem rust pathogen through somatic hybridization.</title>
        <authorList>
            <person name="Li F."/>
            <person name="Upadhyaya N.M."/>
            <person name="Sperschneider J."/>
            <person name="Matny O."/>
            <person name="Nguyen-Phuc H."/>
            <person name="Mago R."/>
            <person name="Raley C."/>
            <person name="Miller M.E."/>
            <person name="Silverstein K.A.T."/>
            <person name="Henningsen E."/>
            <person name="Hirsch C.D."/>
            <person name="Visser B."/>
            <person name="Pretorius Z.A."/>
            <person name="Steffenson B.J."/>
            <person name="Schwessinger B."/>
            <person name="Dodds P.N."/>
            <person name="Figueroa M."/>
        </authorList>
    </citation>
    <scope>NUCLEOTIDE SEQUENCE [LARGE SCALE GENOMIC DNA]</scope>
    <source>
        <strain evidence="2">21-0</strain>
    </source>
</reference>
<accession>A0A5B0MBX8</accession>
<evidence type="ECO:0000256" key="1">
    <source>
        <dbReference type="SAM" id="Phobius"/>
    </source>
</evidence>
<dbReference type="OrthoDB" id="10298881at2759"/>
<sequence length="211" mass="23380">MTNHYSVSGCQFVDEPLFVTSDGSIVLNFTNTTVPLSHRLNTRDTPQFSIVAKPMSLATSRGGPWLIYYGTIDLSQNSDVLQIRARVSYWQGVLPLCDVTKDRKLVSTSKHPFSPSLSLLNHRHPVRLLTHDFTQHHKFTKPGMKSFIFTAALCGAAFASIVGAMNVIIEGKEVKPTIPQEGVTTVNTEIFECKYCEGAGCRRCQPETCDV</sequence>
<evidence type="ECO:0000313" key="3">
    <source>
        <dbReference type="Proteomes" id="UP000324748"/>
    </source>
</evidence>
<dbReference type="EMBL" id="VSWC01000158">
    <property type="protein sequence ID" value="KAA1073364.1"/>
    <property type="molecule type" value="Genomic_DNA"/>
</dbReference>
<name>A0A5B0MBX8_PUCGR</name>
<protein>
    <submittedName>
        <fullName evidence="2">Uncharacterized protein</fullName>
    </submittedName>
</protein>
<evidence type="ECO:0000313" key="2">
    <source>
        <dbReference type="EMBL" id="KAA1073364.1"/>
    </source>
</evidence>
<gene>
    <name evidence="2" type="ORF">PGT21_009992</name>
</gene>
<dbReference type="Proteomes" id="UP000324748">
    <property type="component" value="Unassembled WGS sequence"/>
</dbReference>
<dbReference type="AlphaFoldDB" id="A0A5B0MBX8"/>
<keyword evidence="3" id="KW-1185">Reference proteome</keyword>
<keyword evidence="1" id="KW-0812">Transmembrane</keyword>
<organism evidence="2 3">
    <name type="scientific">Puccinia graminis f. sp. tritici</name>
    <dbReference type="NCBI Taxonomy" id="56615"/>
    <lineage>
        <taxon>Eukaryota</taxon>
        <taxon>Fungi</taxon>
        <taxon>Dikarya</taxon>
        <taxon>Basidiomycota</taxon>
        <taxon>Pucciniomycotina</taxon>
        <taxon>Pucciniomycetes</taxon>
        <taxon>Pucciniales</taxon>
        <taxon>Pucciniaceae</taxon>
        <taxon>Puccinia</taxon>
    </lineage>
</organism>
<keyword evidence="1" id="KW-1133">Transmembrane helix</keyword>
<feature type="transmembrane region" description="Helical" evidence="1">
    <location>
        <begin position="147"/>
        <end position="169"/>
    </location>
</feature>
<proteinExistence type="predicted"/>
<comment type="caution">
    <text evidence="2">The sequence shown here is derived from an EMBL/GenBank/DDBJ whole genome shotgun (WGS) entry which is preliminary data.</text>
</comment>
<keyword evidence="1" id="KW-0472">Membrane</keyword>